<reference evidence="11" key="2">
    <citation type="submission" date="2024-02" db="EMBL/GenBank/DDBJ databases">
        <title>Neisseria leonii sp. nov.</title>
        <authorList>
            <person name="Boutroux M."/>
            <person name="Favre-Rochex S."/>
            <person name="Gorgette O."/>
            <person name="Touak G."/>
            <person name="Muhle E."/>
            <person name="Chesneau O."/>
            <person name="Clermont D."/>
            <person name="Rahi P."/>
        </authorList>
    </citation>
    <scope>NUCLEOTIDE SEQUENCE</scope>
    <source>
        <strain evidence="11">51.81</strain>
    </source>
</reference>
<dbReference type="Pfam" id="PF00149">
    <property type="entry name" value="Metallophos"/>
    <property type="match status" value="1"/>
</dbReference>
<proteinExistence type="inferred from homology"/>
<dbReference type="EC" id="3.6.1.41" evidence="3"/>
<dbReference type="EMBL" id="CP146598">
    <property type="protein sequence ID" value="WWY03229.1"/>
    <property type="molecule type" value="Genomic_DNA"/>
</dbReference>
<sequence length="275" mass="30771">MAHYAIGDLQGCFEPLQRLLAQIGFSHSRDTLWLTGDLINRGPQSLECLQFCMAHESSVQTVLGNHDLHLLALMHGHGRIKRGDTIAGLLTHPEAERIKNWLLRQPLLRRHQNYLLVHAGLLPQWTAQQAAALAAEVETVLQSDRADAFFARMYGNLPDSWHNNLQGFDRLRLITNIFTRMRALTFDNTPDYGFKGTLADMPGHLRAWFEAPGRRHTDHTVVFGHWSALGYLDDKHVIALDTGAVWGGRLTAVDLSDRTISQVPGLPKNPAAKAV</sequence>
<dbReference type="InterPro" id="IPR004843">
    <property type="entry name" value="Calcineurin-like_PHP"/>
</dbReference>
<dbReference type="InterPro" id="IPR029052">
    <property type="entry name" value="Metallo-depent_PP-like"/>
</dbReference>
<evidence type="ECO:0000256" key="4">
    <source>
        <dbReference type="ARBA" id="ARBA00022801"/>
    </source>
</evidence>
<evidence type="ECO:0000256" key="8">
    <source>
        <dbReference type="ARBA" id="ARBA00049417"/>
    </source>
</evidence>
<gene>
    <name evidence="10" type="ORF">ORY91_000177</name>
    <name evidence="11" type="ORF">V9W64_00250</name>
</gene>
<evidence type="ECO:0000313" key="12">
    <source>
        <dbReference type="Proteomes" id="UP001149607"/>
    </source>
</evidence>
<evidence type="ECO:0000259" key="9">
    <source>
        <dbReference type="Pfam" id="PF00149"/>
    </source>
</evidence>
<dbReference type="AlphaFoldDB" id="A0A9X4E0Z6"/>
<dbReference type="SUPFAM" id="SSF56300">
    <property type="entry name" value="Metallo-dependent phosphatases"/>
    <property type="match status" value="1"/>
</dbReference>
<evidence type="ECO:0000256" key="1">
    <source>
        <dbReference type="ARBA" id="ARBA00003413"/>
    </source>
</evidence>
<evidence type="ECO:0000313" key="11">
    <source>
        <dbReference type="EMBL" id="WWY03229.1"/>
    </source>
</evidence>
<comment type="catalytic activity">
    <reaction evidence="8">
        <text>P(1),P(4)-bis(5'-adenosyl) tetraphosphate + H2O = 2 ADP + 2 H(+)</text>
        <dbReference type="Rhea" id="RHEA:24252"/>
        <dbReference type="ChEBI" id="CHEBI:15377"/>
        <dbReference type="ChEBI" id="CHEBI:15378"/>
        <dbReference type="ChEBI" id="CHEBI:58141"/>
        <dbReference type="ChEBI" id="CHEBI:456216"/>
        <dbReference type="EC" id="3.6.1.41"/>
    </reaction>
</comment>
<reference evidence="10" key="1">
    <citation type="submission" date="2022-10" db="EMBL/GenBank/DDBJ databases">
        <authorList>
            <person name="Boutroux M."/>
        </authorList>
    </citation>
    <scope>NUCLEOTIDE SEQUENCE</scope>
    <source>
        <strain evidence="10">51.81</strain>
    </source>
</reference>
<keyword evidence="12" id="KW-1185">Reference proteome</keyword>
<dbReference type="CDD" id="cd07422">
    <property type="entry name" value="MPP_ApaH"/>
    <property type="match status" value="1"/>
</dbReference>
<comment type="similarity">
    <text evidence="2">Belongs to the Ap4A hydrolase family.</text>
</comment>
<comment type="function">
    <text evidence="1">Hydrolyzes diadenosine 5',5'''-P1,P4-tetraphosphate to yield ADP.</text>
</comment>
<dbReference type="NCBIfam" id="TIGR00668">
    <property type="entry name" value="apaH"/>
    <property type="match status" value="1"/>
</dbReference>
<evidence type="ECO:0000256" key="5">
    <source>
        <dbReference type="ARBA" id="ARBA00031248"/>
    </source>
</evidence>
<evidence type="ECO:0000256" key="6">
    <source>
        <dbReference type="ARBA" id="ARBA00032248"/>
    </source>
</evidence>
<keyword evidence="4 10" id="KW-0378">Hydrolase</keyword>
<evidence type="ECO:0000256" key="3">
    <source>
        <dbReference type="ARBA" id="ARBA00012506"/>
    </source>
</evidence>
<feature type="domain" description="Calcineurin-like phosphoesterase" evidence="9">
    <location>
        <begin position="5"/>
        <end position="122"/>
    </location>
</feature>
<evidence type="ECO:0000256" key="7">
    <source>
        <dbReference type="ARBA" id="ARBA00033210"/>
    </source>
</evidence>
<dbReference type="InterPro" id="IPR004617">
    <property type="entry name" value="ApaH"/>
</dbReference>
<dbReference type="NCBIfam" id="NF001204">
    <property type="entry name" value="PRK00166.1"/>
    <property type="match status" value="1"/>
</dbReference>
<protein>
    <recommendedName>
        <fullName evidence="3">bis(5'-nucleosyl)-tetraphosphatase (symmetrical)</fullName>
        <ecNumber evidence="3">3.6.1.41</ecNumber>
    </recommendedName>
    <alternativeName>
        <fullName evidence="6">Ap4A hydrolase</fullName>
    </alternativeName>
    <alternativeName>
        <fullName evidence="5">Diadenosine 5',5'''-P1,P4-tetraphosphate pyrophosphohydrolase</fullName>
    </alternativeName>
    <alternativeName>
        <fullName evidence="7">Diadenosine tetraphosphatase</fullName>
    </alternativeName>
</protein>
<dbReference type="RefSeq" id="WP_274584154.1">
    <property type="nucleotide sequence ID" value="NZ_CP146598.1"/>
</dbReference>
<name>A0A9X4E0Z6_9NEIS</name>
<dbReference type="PIRSF" id="PIRSF000903">
    <property type="entry name" value="B5n-ttraPtase_sm"/>
    <property type="match status" value="1"/>
</dbReference>
<dbReference type="PANTHER" id="PTHR40942">
    <property type="match status" value="1"/>
</dbReference>
<organism evidence="10">
    <name type="scientific">Neisseria leonii</name>
    <dbReference type="NCBI Taxonomy" id="2995413"/>
    <lineage>
        <taxon>Bacteria</taxon>
        <taxon>Pseudomonadati</taxon>
        <taxon>Pseudomonadota</taxon>
        <taxon>Betaproteobacteria</taxon>
        <taxon>Neisseriales</taxon>
        <taxon>Neisseriaceae</taxon>
        <taxon>Neisseria</taxon>
    </lineage>
</organism>
<dbReference type="GO" id="GO:0008803">
    <property type="term" value="F:bis(5'-nucleosyl)-tetraphosphatase (symmetrical) activity"/>
    <property type="evidence" value="ECO:0007669"/>
    <property type="project" value="UniProtKB-EC"/>
</dbReference>
<evidence type="ECO:0000313" key="10">
    <source>
        <dbReference type="EMBL" id="MDD9326809.1"/>
    </source>
</evidence>
<dbReference type="Gene3D" id="3.60.21.10">
    <property type="match status" value="1"/>
</dbReference>
<dbReference type="EMBL" id="JAPQFL010000001">
    <property type="protein sequence ID" value="MDD9326809.1"/>
    <property type="molecule type" value="Genomic_DNA"/>
</dbReference>
<evidence type="ECO:0000256" key="2">
    <source>
        <dbReference type="ARBA" id="ARBA00005419"/>
    </source>
</evidence>
<dbReference type="Proteomes" id="UP001149607">
    <property type="component" value="Chromosome"/>
</dbReference>
<dbReference type="PANTHER" id="PTHR40942:SF4">
    <property type="entry name" value="CYTOCHROME C5"/>
    <property type="match status" value="1"/>
</dbReference>
<accession>A0A9X4E0Z6</accession>